<organism evidence="3">
    <name type="scientific">uncultured Caudovirales phage</name>
    <dbReference type="NCBI Taxonomy" id="2100421"/>
    <lineage>
        <taxon>Viruses</taxon>
        <taxon>Duplodnaviria</taxon>
        <taxon>Heunggongvirae</taxon>
        <taxon>Uroviricota</taxon>
        <taxon>Caudoviricetes</taxon>
        <taxon>Peduoviridae</taxon>
        <taxon>Maltschvirus</taxon>
        <taxon>Maltschvirus maltsch</taxon>
    </lineage>
</organism>
<evidence type="ECO:0000313" key="1">
    <source>
        <dbReference type="EMBL" id="CAB4164128.1"/>
    </source>
</evidence>
<evidence type="ECO:0000313" key="4">
    <source>
        <dbReference type="EMBL" id="CAB4220889.1"/>
    </source>
</evidence>
<accession>A0A6J5QZP7</accession>
<reference evidence="3" key="1">
    <citation type="submission" date="2020-05" db="EMBL/GenBank/DDBJ databases">
        <authorList>
            <person name="Chiriac C."/>
            <person name="Salcher M."/>
            <person name="Ghai R."/>
            <person name="Kavagutti S V."/>
        </authorList>
    </citation>
    <scope>NUCLEOTIDE SEQUENCE</scope>
</reference>
<dbReference type="EMBL" id="LR796758">
    <property type="protein sequence ID" value="CAB4164128.1"/>
    <property type="molecule type" value="Genomic_DNA"/>
</dbReference>
<gene>
    <name evidence="3" type="ORF">UFOVP1146_64</name>
    <name evidence="4" type="ORF">UFOVP1638_81</name>
    <name evidence="1" type="ORF">UFOVP812_397</name>
    <name evidence="2" type="ORF">UFOVP818_168</name>
</gene>
<sequence>MGTKQSLLLQLVKFNYTGETEHIMTSVFIVRACNKRITRGGDVIADEGYMCGVYPTKELAMARINFVKEDEDLRFDSAWYDEIKVGPNGADCCEGGRF</sequence>
<dbReference type="EMBL" id="LR797502">
    <property type="protein sequence ID" value="CAB4220889.1"/>
    <property type="molecule type" value="Genomic_DNA"/>
</dbReference>
<name>A0A6J5QZP7_9CAUD</name>
<dbReference type="EMBL" id="LR796776">
    <property type="protein sequence ID" value="CAB4165632.1"/>
    <property type="molecule type" value="Genomic_DNA"/>
</dbReference>
<dbReference type="EMBL" id="LR797099">
    <property type="protein sequence ID" value="CAB4186718.1"/>
    <property type="molecule type" value="Genomic_DNA"/>
</dbReference>
<evidence type="ECO:0000313" key="3">
    <source>
        <dbReference type="EMBL" id="CAB4186718.1"/>
    </source>
</evidence>
<protein>
    <submittedName>
        <fullName evidence="3">Uncharacterized protein</fullName>
    </submittedName>
</protein>
<evidence type="ECO:0000313" key="2">
    <source>
        <dbReference type="EMBL" id="CAB4165632.1"/>
    </source>
</evidence>
<proteinExistence type="predicted"/>